<sequence length="285" mass="31290">MAPFKKTYVPSFNSPLSSSQRDAPQPDQPLDRTKPHSRYRPDPRADSRAHVDVRGRNKRLLLKVKLLQHDRTLSKKVNKTPRRGTGEPGNETETTVNRTGAAESESVGDVFFFSQRPSSTAATKKEKAKLSVLKTIFKMTEENKITRQRLAVLSQTSEASHTGLLSSSPPPLLLSSPPPPLLLLMEAPPSAWSNPSEERSAASVCQQAAAAVSRAADTGPIICAGAAHLRQNPLKSRILIDHQVIPGVPHSAAMAATVERPHRTQRALYSARLLLEMMEEPDRCY</sequence>
<feature type="region of interest" description="Disordered" evidence="1">
    <location>
        <begin position="1"/>
        <end position="55"/>
    </location>
</feature>
<reference evidence="2 3" key="1">
    <citation type="submission" date="2019-03" db="EMBL/GenBank/DDBJ databases">
        <title>First draft genome of Liparis tanakae, snailfish: a comprehensive survey of snailfish specific genes.</title>
        <authorList>
            <person name="Kim W."/>
            <person name="Song I."/>
            <person name="Jeong J.-H."/>
            <person name="Kim D."/>
            <person name="Kim S."/>
            <person name="Ryu S."/>
            <person name="Song J.Y."/>
            <person name="Lee S.K."/>
        </authorList>
    </citation>
    <scope>NUCLEOTIDE SEQUENCE [LARGE SCALE GENOMIC DNA]</scope>
    <source>
        <tissue evidence="2">Muscle</tissue>
    </source>
</reference>
<keyword evidence="3" id="KW-1185">Reference proteome</keyword>
<dbReference type="EMBL" id="SRLO01000100">
    <property type="protein sequence ID" value="TNN75641.1"/>
    <property type="molecule type" value="Genomic_DNA"/>
</dbReference>
<protein>
    <submittedName>
        <fullName evidence="2">Uncharacterized protein</fullName>
    </submittedName>
</protein>
<dbReference type="OrthoDB" id="8964424at2759"/>
<evidence type="ECO:0000256" key="1">
    <source>
        <dbReference type="SAM" id="MobiDB-lite"/>
    </source>
</evidence>
<comment type="caution">
    <text evidence="2">The sequence shown here is derived from an EMBL/GenBank/DDBJ whole genome shotgun (WGS) entry which is preliminary data.</text>
</comment>
<gene>
    <name evidence="2" type="ORF">EYF80_014004</name>
</gene>
<evidence type="ECO:0000313" key="3">
    <source>
        <dbReference type="Proteomes" id="UP000314294"/>
    </source>
</evidence>
<dbReference type="Proteomes" id="UP000314294">
    <property type="component" value="Unassembled WGS sequence"/>
</dbReference>
<name>A0A4Z2ID35_9TELE</name>
<evidence type="ECO:0000313" key="2">
    <source>
        <dbReference type="EMBL" id="TNN75641.1"/>
    </source>
</evidence>
<accession>A0A4Z2ID35</accession>
<dbReference type="AlphaFoldDB" id="A0A4Z2ID35"/>
<feature type="region of interest" description="Disordered" evidence="1">
    <location>
        <begin position="72"/>
        <end position="101"/>
    </location>
</feature>
<feature type="compositionally biased region" description="Polar residues" evidence="1">
    <location>
        <begin position="10"/>
        <end position="22"/>
    </location>
</feature>
<organism evidence="2 3">
    <name type="scientific">Liparis tanakae</name>
    <name type="common">Tanaka's snailfish</name>
    <dbReference type="NCBI Taxonomy" id="230148"/>
    <lineage>
        <taxon>Eukaryota</taxon>
        <taxon>Metazoa</taxon>
        <taxon>Chordata</taxon>
        <taxon>Craniata</taxon>
        <taxon>Vertebrata</taxon>
        <taxon>Euteleostomi</taxon>
        <taxon>Actinopterygii</taxon>
        <taxon>Neopterygii</taxon>
        <taxon>Teleostei</taxon>
        <taxon>Neoteleostei</taxon>
        <taxon>Acanthomorphata</taxon>
        <taxon>Eupercaria</taxon>
        <taxon>Perciformes</taxon>
        <taxon>Cottioidei</taxon>
        <taxon>Cottales</taxon>
        <taxon>Liparidae</taxon>
        <taxon>Liparis</taxon>
    </lineage>
</organism>
<proteinExistence type="predicted"/>
<feature type="compositionally biased region" description="Basic and acidic residues" evidence="1">
    <location>
        <begin position="29"/>
        <end position="55"/>
    </location>
</feature>